<dbReference type="EMBL" id="CP071182">
    <property type="protein sequence ID" value="QSO49649.1"/>
    <property type="molecule type" value="Genomic_DNA"/>
</dbReference>
<evidence type="ECO:0000313" key="16">
    <source>
        <dbReference type="EMBL" id="QSO49649.1"/>
    </source>
</evidence>
<feature type="coiled-coil region" evidence="14">
    <location>
        <begin position="303"/>
        <end position="337"/>
    </location>
</feature>
<dbReference type="SUPFAM" id="SSF47323">
    <property type="entry name" value="Anticodon-binding domain of a subclass of class I aminoacyl-tRNA synthetases"/>
    <property type="match status" value="1"/>
</dbReference>
<dbReference type="GO" id="GO:0006423">
    <property type="term" value="P:cysteinyl-tRNA aminoacylation"/>
    <property type="evidence" value="ECO:0007669"/>
    <property type="project" value="UniProtKB-UniRule"/>
</dbReference>
<organism evidence="16 17">
    <name type="scientific">Alicyclobacillus mengziensis</name>
    <dbReference type="NCBI Taxonomy" id="2931921"/>
    <lineage>
        <taxon>Bacteria</taxon>
        <taxon>Bacillati</taxon>
        <taxon>Bacillota</taxon>
        <taxon>Bacilli</taxon>
        <taxon>Bacillales</taxon>
        <taxon>Alicyclobacillaceae</taxon>
        <taxon>Alicyclobacillus</taxon>
    </lineage>
</organism>
<comment type="subunit">
    <text evidence="3 13">Monomer.</text>
</comment>
<feature type="binding site" evidence="13">
    <location>
        <position position="270"/>
    </location>
    <ligand>
        <name>ATP</name>
        <dbReference type="ChEBI" id="CHEBI:30616"/>
    </ligand>
</feature>
<keyword evidence="10 13" id="KW-0648">Protein biosynthesis</keyword>
<dbReference type="GO" id="GO:0008270">
    <property type="term" value="F:zinc ion binding"/>
    <property type="evidence" value="ECO:0007669"/>
    <property type="project" value="UniProtKB-UniRule"/>
</dbReference>
<dbReference type="Proteomes" id="UP000663505">
    <property type="component" value="Chromosome"/>
</dbReference>
<dbReference type="SUPFAM" id="SSF52374">
    <property type="entry name" value="Nucleotidylyl transferase"/>
    <property type="match status" value="1"/>
</dbReference>
<dbReference type="Pfam" id="PF23493">
    <property type="entry name" value="CysS_C"/>
    <property type="match status" value="1"/>
</dbReference>
<dbReference type="InterPro" id="IPR024909">
    <property type="entry name" value="Cys-tRNA/MSH_ligase"/>
</dbReference>
<keyword evidence="9 13" id="KW-0067">ATP-binding</keyword>
<dbReference type="InterPro" id="IPR014729">
    <property type="entry name" value="Rossmann-like_a/b/a_fold"/>
</dbReference>
<comment type="subcellular location">
    <subcellularLocation>
        <location evidence="1 13">Cytoplasm</location>
    </subcellularLocation>
</comment>
<dbReference type="GO" id="GO:0005524">
    <property type="term" value="F:ATP binding"/>
    <property type="evidence" value="ECO:0007669"/>
    <property type="project" value="UniProtKB-UniRule"/>
</dbReference>
<evidence type="ECO:0000256" key="6">
    <source>
        <dbReference type="ARBA" id="ARBA00022723"/>
    </source>
</evidence>
<evidence type="ECO:0000256" key="1">
    <source>
        <dbReference type="ARBA" id="ARBA00004496"/>
    </source>
</evidence>
<reference evidence="16 17" key="1">
    <citation type="submission" date="2021-02" db="EMBL/GenBank/DDBJ databases">
        <title>Alicyclobacillus curvatus sp. nov. and Alicyclobacillus mengziensis sp. nov., two acidophilic bacteria isolated from acid mine drainage.</title>
        <authorList>
            <person name="Huang Y."/>
        </authorList>
    </citation>
    <scope>NUCLEOTIDE SEQUENCE [LARGE SCALE GENOMIC DNA]</scope>
    <source>
        <strain evidence="16 17">S30H14</strain>
    </source>
</reference>
<comment type="similarity">
    <text evidence="2 13">Belongs to the class-I aminoacyl-tRNA synthetase family.</text>
</comment>
<feature type="binding site" evidence="13">
    <location>
        <position position="30"/>
    </location>
    <ligand>
        <name>Zn(2+)</name>
        <dbReference type="ChEBI" id="CHEBI:29105"/>
    </ligand>
</feature>
<keyword evidence="17" id="KW-1185">Reference proteome</keyword>
<feature type="binding site" evidence="13">
    <location>
        <position position="239"/>
    </location>
    <ligand>
        <name>Zn(2+)</name>
        <dbReference type="ChEBI" id="CHEBI:29105"/>
    </ligand>
</feature>
<dbReference type="PANTHER" id="PTHR10890:SF3">
    <property type="entry name" value="CYSTEINE--TRNA LIGASE, CYTOPLASMIC"/>
    <property type="match status" value="1"/>
</dbReference>
<keyword evidence="5 13" id="KW-0436">Ligase</keyword>
<dbReference type="CDD" id="cd00672">
    <property type="entry name" value="CysRS_core"/>
    <property type="match status" value="1"/>
</dbReference>
<dbReference type="InterPro" id="IPR009080">
    <property type="entry name" value="tRNAsynth_Ia_anticodon-bd"/>
</dbReference>
<feature type="binding site" evidence="13">
    <location>
        <position position="235"/>
    </location>
    <ligand>
        <name>Zn(2+)</name>
        <dbReference type="ChEBI" id="CHEBI:29105"/>
    </ligand>
</feature>
<dbReference type="InterPro" id="IPR032678">
    <property type="entry name" value="tRNA-synt_1_cat_dom"/>
</dbReference>
<evidence type="ECO:0000256" key="4">
    <source>
        <dbReference type="ARBA" id="ARBA00022490"/>
    </source>
</evidence>
<keyword evidence="7 13" id="KW-0547">Nucleotide-binding</keyword>
<dbReference type="InterPro" id="IPR015273">
    <property type="entry name" value="Cys-tRNA-synt_Ia_DALR"/>
</dbReference>
<feature type="binding site" evidence="13">
    <location>
        <position position="210"/>
    </location>
    <ligand>
        <name>Zn(2+)</name>
        <dbReference type="ChEBI" id="CHEBI:29105"/>
    </ligand>
</feature>
<evidence type="ECO:0000256" key="2">
    <source>
        <dbReference type="ARBA" id="ARBA00005594"/>
    </source>
</evidence>
<dbReference type="FunFam" id="3.40.50.620:FF:000009">
    <property type="entry name" value="Cysteine--tRNA ligase"/>
    <property type="match status" value="1"/>
</dbReference>
<name>A0A9X7W3H3_9BACL</name>
<feature type="short sequence motif" description="'HIGH' region" evidence="13">
    <location>
        <begin position="32"/>
        <end position="42"/>
    </location>
</feature>
<dbReference type="Gene3D" id="3.40.50.620">
    <property type="entry name" value="HUPs"/>
    <property type="match status" value="1"/>
</dbReference>
<evidence type="ECO:0000256" key="10">
    <source>
        <dbReference type="ARBA" id="ARBA00022917"/>
    </source>
</evidence>
<dbReference type="NCBIfam" id="TIGR00435">
    <property type="entry name" value="cysS"/>
    <property type="match status" value="1"/>
</dbReference>
<feature type="domain" description="Cysteinyl-tRNA synthetase class Ia DALR" evidence="15">
    <location>
        <begin position="361"/>
        <end position="420"/>
    </location>
</feature>
<evidence type="ECO:0000256" key="11">
    <source>
        <dbReference type="ARBA" id="ARBA00023146"/>
    </source>
</evidence>
<dbReference type="GO" id="GO:0005829">
    <property type="term" value="C:cytosol"/>
    <property type="evidence" value="ECO:0007669"/>
    <property type="project" value="TreeGrafter"/>
</dbReference>
<dbReference type="HAMAP" id="MF_00041">
    <property type="entry name" value="Cys_tRNA_synth"/>
    <property type="match status" value="1"/>
</dbReference>
<evidence type="ECO:0000256" key="13">
    <source>
        <dbReference type="HAMAP-Rule" id="MF_00041"/>
    </source>
</evidence>
<accession>A0A9X7W3H3</accession>
<dbReference type="GO" id="GO:0004817">
    <property type="term" value="F:cysteine-tRNA ligase activity"/>
    <property type="evidence" value="ECO:0007669"/>
    <property type="project" value="UniProtKB-UniRule"/>
</dbReference>
<dbReference type="Pfam" id="PF09190">
    <property type="entry name" value="DALR_2"/>
    <property type="match status" value="1"/>
</dbReference>
<comment type="catalytic activity">
    <reaction evidence="12 13">
        <text>tRNA(Cys) + L-cysteine + ATP = L-cysteinyl-tRNA(Cys) + AMP + diphosphate</text>
        <dbReference type="Rhea" id="RHEA:17773"/>
        <dbReference type="Rhea" id="RHEA-COMP:9661"/>
        <dbReference type="Rhea" id="RHEA-COMP:9679"/>
        <dbReference type="ChEBI" id="CHEBI:30616"/>
        <dbReference type="ChEBI" id="CHEBI:33019"/>
        <dbReference type="ChEBI" id="CHEBI:35235"/>
        <dbReference type="ChEBI" id="CHEBI:78442"/>
        <dbReference type="ChEBI" id="CHEBI:78517"/>
        <dbReference type="ChEBI" id="CHEBI:456215"/>
        <dbReference type="EC" id="6.1.1.16"/>
    </reaction>
</comment>
<dbReference type="KEGG" id="afx:JZ786_02775"/>
<evidence type="ECO:0000259" key="15">
    <source>
        <dbReference type="SMART" id="SM00840"/>
    </source>
</evidence>
<dbReference type="InterPro" id="IPR056411">
    <property type="entry name" value="CysS_C"/>
</dbReference>
<feature type="short sequence motif" description="'KMSKS' region" evidence="13">
    <location>
        <begin position="267"/>
        <end position="271"/>
    </location>
</feature>
<evidence type="ECO:0000256" key="12">
    <source>
        <dbReference type="ARBA" id="ARBA00047398"/>
    </source>
</evidence>
<sequence length="479" mass="55384">MMTIRLYNTMTGSKEVLETIEPNKIRFYACGPTVYNLFHVGNARMFVVFDTVRRYLEYRGYEVRFVQNFTDVDDRIINRANELSENVRDVANRYIDEYFNDAKALGIREATVHPRATECIPEIIEFIADLIRLGHAYEREGDVYFDTSSFAEYGKLSHQSLDEMQAGFRITVLEHKDDPTDFALWKSAKPGEEYWESPWGPGRPGWHIECSVMNAKYLGEEIDIHAGGRDLVFPHHENEIAQSESRFGHTFARYWLHNGTLNINGEKMSKSLGNFIMTRDLLERRRPAAVRFFLLSAQYRHPLNYTEDAMDQAEQSITRIERALRNIEHRREVLLQQPQYAQPEDVVRAEVQSKVDSVRQMFTDVMDDDFNTADGIAAIFEAVRLANTYLAEDEVRASELVAWELLIRELLLVLGLAVDVDIDSDTASSEDQEIESLVALRNEARKARNFARADEIRDELAQRGVVIEDTAQGTRWFRE</sequence>
<dbReference type="InterPro" id="IPR015803">
    <property type="entry name" value="Cys-tRNA-ligase"/>
</dbReference>
<keyword evidence="6 13" id="KW-0479">Metal-binding</keyword>
<gene>
    <name evidence="13" type="primary">cysS</name>
    <name evidence="16" type="ORF">JZ786_02775</name>
</gene>
<dbReference type="AlphaFoldDB" id="A0A9X7W3H3"/>
<keyword evidence="14" id="KW-0175">Coiled coil</keyword>
<evidence type="ECO:0000313" key="17">
    <source>
        <dbReference type="Proteomes" id="UP000663505"/>
    </source>
</evidence>
<evidence type="ECO:0000256" key="9">
    <source>
        <dbReference type="ARBA" id="ARBA00022840"/>
    </source>
</evidence>
<keyword evidence="8 13" id="KW-0862">Zinc</keyword>
<proteinExistence type="inferred from homology"/>
<evidence type="ECO:0000256" key="14">
    <source>
        <dbReference type="SAM" id="Coils"/>
    </source>
</evidence>
<keyword evidence="11 13" id="KW-0030">Aminoacyl-tRNA synthetase</keyword>
<evidence type="ECO:0000256" key="7">
    <source>
        <dbReference type="ARBA" id="ARBA00022741"/>
    </source>
</evidence>
<comment type="cofactor">
    <cofactor evidence="13">
        <name>Zn(2+)</name>
        <dbReference type="ChEBI" id="CHEBI:29105"/>
    </cofactor>
    <text evidence="13">Binds 1 zinc ion per subunit.</text>
</comment>
<protein>
    <recommendedName>
        <fullName evidence="13">Cysteine--tRNA ligase</fullName>
        <ecNumber evidence="13">6.1.1.16</ecNumber>
    </recommendedName>
    <alternativeName>
        <fullName evidence="13">Cysteinyl-tRNA synthetase</fullName>
        <shortName evidence="13">CysRS</shortName>
    </alternativeName>
</protein>
<evidence type="ECO:0000256" key="3">
    <source>
        <dbReference type="ARBA" id="ARBA00011245"/>
    </source>
</evidence>
<evidence type="ECO:0000256" key="8">
    <source>
        <dbReference type="ARBA" id="ARBA00022833"/>
    </source>
</evidence>
<dbReference type="Pfam" id="PF01406">
    <property type="entry name" value="tRNA-synt_1e"/>
    <property type="match status" value="1"/>
</dbReference>
<keyword evidence="4 13" id="KW-0963">Cytoplasm</keyword>
<dbReference type="RefSeq" id="WP_206658957.1">
    <property type="nucleotide sequence ID" value="NZ_CP071182.1"/>
</dbReference>
<dbReference type="Gene3D" id="1.20.120.1910">
    <property type="entry name" value="Cysteine-tRNA ligase, C-terminal anti-codon recognition domain"/>
    <property type="match status" value="1"/>
</dbReference>
<dbReference type="PRINTS" id="PR00983">
    <property type="entry name" value="TRNASYNTHCYS"/>
</dbReference>
<dbReference type="EC" id="6.1.1.16" evidence="13"/>
<dbReference type="SMART" id="SM00840">
    <property type="entry name" value="DALR_2"/>
    <property type="match status" value="1"/>
</dbReference>
<dbReference type="PANTHER" id="PTHR10890">
    <property type="entry name" value="CYSTEINYL-TRNA SYNTHETASE"/>
    <property type="match status" value="1"/>
</dbReference>
<evidence type="ECO:0000256" key="5">
    <source>
        <dbReference type="ARBA" id="ARBA00022598"/>
    </source>
</evidence>